<feature type="transmembrane region" description="Helical" evidence="1">
    <location>
        <begin position="150"/>
        <end position="171"/>
    </location>
</feature>
<evidence type="ECO:0000256" key="1">
    <source>
        <dbReference type="SAM" id="Phobius"/>
    </source>
</evidence>
<feature type="transmembrane region" description="Helical" evidence="1">
    <location>
        <begin position="231"/>
        <end position="252"/>
    </location>
</feature>
<reference evidence="2" key="1">
    <citation type="submission" date="2022-03" db="EMBL/GenBank/DDBJ databases">
        <authorList>
            <person name="Santos J.D.N."/>
            <person name="Kallscheuer N."/>
            <person name="Jogler C."/>
            <person name="Lage O.M."/>
        </authorList>
    </citation>
    <scope>NUCLEOTIDE SEQUENCE</scope>
    <source>
        <strain evidence="2">M600PL45_2</strain>
    </source>
</reference>
<organism evidence="2 3">
    <name type="scientific">Streptomyces marispadix</name>
    <dbReference type="NCBI Taxonomy" id="2922868"/>
    <lineage>
        <taxon>Bacteria</taxon>
        <taxon>Bacillati</taxon>
        <taxon>Actinomycetota</taxon>
        <taxon>Actinomycetes</taxon>
        <taxon>Kitasatosporales</taxon>
        <taxon>Streptomycetaceae</taxon>
        <taxon>Streptomyces</taxon>
    </lineage>
</organism>
<keyword evidence="3" id="KW-1185">Reference proteome</keyword>
<reference evidence="2" key="2">
    <citation type="journal article" date="2023" name="Int. J. Syst. Evol. Microbiol.">
        <title>Streptomyces marispadix sp. nov., isolated from marine beach sediment of the Northern Coast of Portugal.</title>
        <authorList>
            <person name="dos Santos J.D.N."/>
            <person name="Vitorino I.R."/>
            <person name="Kallscheuer N."/>
            <person name="Srivastava A."/>
            <person name="Krautwurst S."/>
            <person name="Marz M."/>
            <person name="Jogler C."/>
            <person name="Lobo Da Cunha A."/>
            <person name="Catita J."/>
            <person name="Goncalves H."/>
            <person name="Gonzalez I."/>
            <person name="Reyes F."/>
            <person name="Lage O.M."/>
        </authorList>
    </citation>
    <scope>NUCLEOTIDE SEQUENCE</scope>
    <source>
        <strain evidence="2">M600PL45_2</strain>
    </source>
</reference>
<sequence>MADTTAAVAFEWTKIRTLRSTVWSLACYSVVSVAVALLFGYVMKGVYADMSASAQARFDPVASGFSGLKLGMIALVVFGVLSVSSEYTTGTIRSSLTAVPRRGVFYAAKMVTGIGTAMILSVVVVTASFLATQLTMGSDAGVSLADEGVLRAMTGGVLYMTLICAFSMGLASVLRSSALTMGILVPLFFMISTILNSIPGVQKAAQFLPDLAGGLILRREPPAGDTILTPWTGMAVLAAWAVLAVGAGYAALRRRDA</sequence>
<keyword evidence="1" id="KW-1133">Transmembrane helix</keyword>
<dbReference type="Proteomes" id="UP001166784">
    <property type="component" value="Unassembled WGS sequence"/>
</dbReference>
<feature type="transmembrane region" description="Helical" evidence="1">
    <location>
        <begin position="178"/>
        <end position="198"/>
    </location>
</feature>
<dbReference type="PANTHER" id="PTHR37305:SF1">
    <property type="entry name" value="MEMBRANE PROTEIN"/>
    <property type="match status" value="1"/>
</dbReference>
<dbReference type="Pfam" id="PF12679">
    <property type="entry name" value="ABC2_membrane_2"/>
    <property type="match status" value="1"/>
</dbReference>
<feature type="transmembrane region" description="Helical" evidence="1">
    <location>
        <begin position="22"/>
        <end position="42"/>
    </location>
</feature>
<dbReference type="RefSeq" id="WP_241058428.1">
    <property type="nucleotide sequence ID" value="NZ_JAKWJU010000002.1"/>
</dbReference>
<comment type="caution">
    <text evidence="2">The sequence shown here is derived from an EMBL/GenBank/DDBJ whole genome shotgun (WGS) entry which is preliminary data.</text>
</comment>
<accession>A0ABS9SVP1</accession>
<dbReference type="EMBL" id="JAKWJU010000002">
    <property type="protein sequence ID" value="MCH6160344.1"/>
    <property type="molecule type" value="Genomic_DNA"/>
</dbReference>
<gene>
    <name evidence="2" type="ORF">MMA15_07915</name>
</gene>
<proteinExistence type="predicted"/>
<evidence type="ECO:0000313" key="3">
    <source>
        <dbReference type="Proteomes" id="UP001166784"/>
    </source>
</evidence>
<keyword evidence="1" id="KW-0472">Membrane</keyword>
<name>A0ABS9SVP1_9ACTN</name>
<dbReference type="PANTHER" id="PTHR37305">
    <property type="entry name" value="INTEGRAL MEMBRANE PROTEIN-RELATED"/>
    <property type="match status" value="1"/>
</dbReference>
<protein>
    <submittedName>
        <fullName evidence="2">ABC transporter permease</fullName>
    </submittedName>
</protein>
<evidence type="ECO:0000313" key="2">
    <source>
        <dbReference type="EMBL" id="MCH6160344.1"/>
    </source>
</evidence>
<keyword evidence="1" id="KW-0812">Transmembrane</keyword>
<feature type="transmembrane region" description="Helical" evidence="1">
    <location>
        <begin position="104"/>
        <end position="130"/>
    </location>
</feature>
<feature type="transmembrane region" description="Helical" evidence="1">
    <location>
        <begin position="62"/>
        <end position="83"/>
    </location>
</feature>